<dbReference type="PANTHER" id="PTHR42852">
    <property type="entry name" value="THIOL:DISULFIDE INTERCHANGE PROTEIN DSBE"/>
    <property type="match status" value="1"/>
</dbReference>
<dbReference type="InterPro" id="IPR013766">
    <property type="entry name" value="Thioredoxin_domain"/>
</dbReference>
<keyword evidence="4" id="KW-0676">Redox-active center</keyword>
<dbReference type="AlphaFoldDB" id="A0A382LKW1"/>
<dbReference type="Pfam" id="PF08534">
    <property type="entry name" value="Redoxin"/>
    <property type="match status" value="1"/>
</dbReference>
<dbReference type="CDD" id="cd02966">
    <property type="entry name" value="TlpA_like_family"/>
    <property type="match status" value="1"/>
</dbReference>
<dbReference type="SUPFAM" id="SSF52833">
    <property type="entry name" value="Thioredoxin-like"/>
    <property type="match status" value="1"/>
</dbReference>
<keyword evidence="5" id="KW-1133">Transmembrane helix</keyword>
<dbReference type="PROSITE" id="PS51352">
    <property type="entry name" value="THIOREDOXIN_2"/>
    <property type="match status" value="1"/>
</dbReference>
<keyword evidence="2" id="KW-0201">Cytochrome c-type biogenesis</keyword>
<evidence type="ECO:0000256" key="5">
    <source>
        <dbReference type="SAM" id="Phobius"/>
    </source>
</evidence>
<dbReference type="EMBL" id="UINC01086954">
    <property type="protein sequence ID" value="SVC35877.1"/>
    <property type="molecule type" value="Genomic_DNA"/>
</dbReference>
<keyword evidence="5" id="KW-0812">Transmembrane</keyword>
<keyword evidence="5" id="KW-0472">Membrane</keyword>
<feature type="transmembrane region" description="Helical" evidence="5">
    <location>
        <begin position="13"/>
        <end position="35"/>
    </location>
</feature>
<evidence type="ECO:0000256" key="1">
    <source>
        <dbReference type="ARBA" id="ARBA00004196"/>
    </source>
</evidence>
<dbReference type="GO" id="GO:0030313">
    <property type="term" value="C:cell envelope"/>
    <property type="evidence" value="ECO:0007669"/>
    <property type="project" value="UniProtKB-SubCell"/>
</dbReference>
<organism evidence="7">
    <name type="scientific">marine metagenome</name>
    <dbReference type="NCBI Taxonomy" id="408172"/>
    <lineage>
        <taxon>unclassified sequences</taxon>
        <taxon>metagenomes</taxon>
        <taxon>ecological metagenomes</taxon>
    </lineage>
</organism>
<dbReference type="InterPro" id="IPR036249">
    <property type="entry name" value="Thioredoxin-like_sf"/>
</dbReference>
<evidence type="ECO:0000256" key="3">
    <source>
        <dbReference type="ARBA" id="ARBA00023157"/>
    </source>
</evidence>
<proteinExistence type="predicted"/>
<evidence type="ECO:0000256" key="2">
    <source>
        <dbReference type="ARBA" id="ARBA00022748"/>
    </source>
</evidence>
<feature type="domain" description="Thioredoxin" evidence="6">
    <location>
        <begin position="144"/>
        <end position="282"/>
    </location>
</feature>
<dbReference type="GO" id="GO:0016491">
    <property type="term" value="F:oxidoreductase activity"/>
    <property type="evidence" value="ECO:0007669"/>
    <property type="project" value="InterPro"/>
</dbReference>
<dbReference type="GO" id="GO:0017004">
    <property type="term" value="P:cytochrome complex assembly"/>
    <property type="evidence" value="ECO:0007669"/>
    <property type="project" value="UniProtKB-KW"/>
</dbReference>
<dbReference type="InterPro" id="IPR017937">
    <property type="entry name" value="Thioredoxin_CS"/>
</dbReference>
<evidence type="ECO:0000259" key="6">
    <source>
        <dbReference type="PROSITE" id="PS51352"/>
    </source>
</evidence>
<protein>
    <recommendedName>
        <fullName evidence="6">Thioredoxin domain-containing protein</fullName>
    </recommendedName>
</protein>
<dbReference type="InterPro" id="IPR050553">
    <property type="entry name" value="Thioredoxin_ResA/DsbE_sf"/>
</dbReference>
<dbReference type="PANTHER" id="PTHR42852:SF6">
    <property type="entry name" value="THIOL:DISULFIDE INTERCHANGE PROTEIN DSBE"/>
    <property type="match status" value="1"/>
</dbReference>
<evidence type="ECO:0000256" key="4">
    <source>
        <dbReference type="ARBA" id="ARBA00023284"/>
    </source>
</evidence>
<name>A0A382LKW1_9ZZZZ</name>
<evidence type="ECO:0000313" key="7">
    <source>
        <dbReference type="EMBL" id="SVC35877.1"/>
    </source>
</evidence>
<reference evidence="7" key="1">
    <citation type="submission" date="2018-05" db="EMBL/GenBank/DDBJ databases">
        <authorList>
            <person name="Lanie J.A."/>
            <person name="Ng W.-L."/>
            <person name="Kazmierczak K.M."/>
            <person name="Andrzejewski T.M."/>
            <person name="Davidsen T.M."/>
            <person name="Wayne K.J."/>
            <person name="Tettelin H."/>
            <person name="Glass J.I."/>
            <person name="Rusch D."/>
            <person name="Podicherti R."/>
            <person name="Tsui H.-C.T."/>
            <person name="Winkler M.E."/>
        </authorList>
    </citation>
    <scope>NUCLEOTIDE SEQUENCE</scope>
</reference>
<dbReference type="InterPro" id="IPR013740">
    <property type="entry name" value="Redoxin"/>
</dbReference>
<feature type="non-terminal residue" evidence="7">
    <location>
        <position position="1"/>
    </location>
</feature>
<comment type="subcellular location">
    <subcellularLocation>
        <location evidence="1">Cell envelope</location>
    </subcellularLocation>
</comment>
<keyword evidence="3" id="KW-1015">Disulfide bond</keyword>
<dbReference type="PROSITE" id="PS00194">
    <property type="entry name" value="THIOREDOXIN_1"/>
    <property type="match status" value="1"/>
</dbReference>
<accession>A0A382LKW1</accession>
<sequence length="282" mass="31472">VTSFLIQRNAMKLIPAFSLGLFVTALLFTGSYVYLSAEKKKDEKAVAEEKPPFQEVFKKLDAGARAAMKKDPQEGLKEVERVGRLLIKDYPEEPTPYAMLAFVAGRTSDKEKKVSIFKELAALESPNPKVARFVGRAKGELKKMEALGKPLAIKFTAVDGREVDLAKMKGKVVLIDFWATWCGPCVRELPNVKKAYGEMHEKGFEIVGISLDNSEKKLTDFVKKNDMPWPQHCDGLGWKNAIAKEYGIGSIPAMWLVDKKGNLVDMNARSGLEDKVKKYLAQ</sequence>
<gene>
    <name evidence="7" type="ORF">METZ01_LOCUS288731</name>
</gene>
<dbReference type="Gene3D" id="3.40.30.10">
    <property type="entry name" value="Glutaredoxin"/>
    <property type="match status" value="1"/>
</dbReference>